<evidence type="ECO:0000313" key="2">
    <source>
        <dbReference type="EMBL" id="KAJ3140896.1"/>
    </source>
</evidence>
<keyword evidence="2" id="KW-0328">Glycosyltransferase</keyword>
<dbReference type="SUPFAM" id="SSF53448">
    <property type="entry name" value="Nucleotide-diphospho-sugar transferases"/>
    <property type="match status" value="1"/>
</dbReference>
<dbReference type="PANTHER" id="PTHR31834:SF1">
    <property type="entry name" value="INITIATION-SPECIFIC ALPHA-1,6-MANNOSYLTRANSFERASE"/>
    <property type="match status" value="1"/>
</dbReference>
<dbReference type="GO" id="GO:0006487">
    <property type="term" value="P:protein N-linked glycosylation"/>
    <property type="evidence" value="ECO:0007669"/>
    <property type="project" value="TreeGrafter"/>
</dbReference>
<dbReference type="EMBL" id="JADGJH010000041">
    <property type="protein sequence ID" value="KAJ3140896.1"/>
    <property type="molecule type" value="Genomic_DNA"/>
</dbReference>
<evidence type="ECO:0000313" key="3">
    <source>
        <dbReference type="Proteomes" id="UP001211907"/>
    </source>
</evidence>
<dbReference type="Pfam" id="PF04488">
    <property type="entry name" value="Gly_transf_sug"/>
    <property type="match status" value="2"/>
</dbReference>
<dbReference type="PANTHER" id="PTHR31834">
    <property type="entry name" value="INITIATION-SPECIFIC ALPHA-1,6-MANNOSYLTRANSFERASE"/>
    <property type="match status" value="1"/>
</dbReference>
<comment type="similarity">
    <text evidence="1">Belongs to the glycosyltransferase 32 family.</text>
</comment>
<comment type="caution">
    <text evidence="2">The sequence shown here is derived from an EMBL/GenBank/DDBJ whole genome shotgun (WGS) entry which is preliminary data.</text>
</comment>
<organism evidence="2 3">
    <name type="scientific">Physocladia obscura</name>
    <dbReference type="NCBI Taxonomy" id="109957"/>
    <lineage>
        <taxon>Eukaryota</taxon>
        <taxon>Fungi</taxon>
        <taxon>Fungi incertae sedis</taxon>
        <taxon>Chytridiomycota</taxon>
        <taxon>Chytridiomycota incertae sedis</taxon>
        <taxon>Chytridiomycetes</taxon>
        <taxon>Chytridiales</taxon>
        <taxon>Chytriomycetaceae</taxon>
        <taxon>Physocladia</taxon>
    </lineage>
</organism>
<keyword evidence="3" id="KW-1185">Reference proteome</keyword>
<keyword evidence="2" id="KW-0808">Transferase</keyword>
<accession>A0AAD5TBV4</accession>
<dbReference type="Gene3D" id="3.90.550.20">
    <property type="match status" value="2"/>
</dbReference>
<dbReference type="InterPro" id="IPR029044">
    <property type="entry name" value="Nucleotide-diphossugar_trans"/>
</dbReference>
<sequence length="575" mass="65937">MNNIAIMEAHADFGSAKINITRMSNPLPQNYPSYEQISHHSSLIPSRILRTWKTNNRIEIKQMSLNGSDIAERYSWFKSWDEKNPGAMQIIFSDDDMDRFVKGFFSRRVQEAYFKLPKIVLRADFMRYMMLYELGGVYTDMDTSCNIPIYKWNLGIPQVAVIVGVEDPAFGSHEEFGQNIDSMQQWTMASARHHPFMAKVVSAVTDKIHSLSQEEILDADVLELTGPGIWKKVVWQHINELGGDLVATANMWEGYHLYDDFLVLGKSFLNADRSHNPDALMSHHFTGFTKFGWRNQGSVFANQTKEVFAKRKNKTLSQLSNIDEVKIQTLKDIKEVISLGTTKANSNIPKVISRVANSSDPTKLMPQLYKFHTEWMSLNSEYHSIIFSESHMDSFVKRRFSSGANLVIKQAYFHLPLLRQRVEFFKFLWLLKNGGYYIEADVKCHRPVKHWNLGKHVGLILGFKNQHHSPPEVSTSAMASIPNHPLIAEFVSLQALEILSNDRADLHKSLKMKGFHELPVLSWTGYIEFDDVLIHGNERFEPSRDIHSAAFIKQHSALWGGRVWNESTLAEDISK</sequence>
<name>A0AAD5TBV4_9FUNG</name>
<reference evidence="2" key="1">
    <citation type="submission" date="2020-05" db="EMBL/GenBank/DDBJ databases">
        <title>Phylogenomic resolution of chytrid fungi.</title>
        <authorList>
            <person name="Stajich J.E."/>
            <person name="Amses K."/>
            <person name="Simmons R."/>
            <person name="Seto K."/>
            <person name="Myers J."/>
            <person name="Bonds A."/>
            <person name="Quandt C.A."/>
            <person name="Barry K."/>
            <person name="Liu P."/>
            <person name="Grigoriev I."/>
            <person name="Longcore J.E."/>
            <person name="James T.Y."/>
        </authorList>
    </citation>
    <scope>NUCLEOTIDE SEQUENCE</scope>
    <source>
        <strain evidence="2">JEL0513</strain>
    </source>
</reference>
<gene>
    <name evidence="2" type="primary">OCH1_4</name>
    <name evidence="2" type="ORF">HK100_008435</name>
</gene>
<dbReference type="GO" id="GO:0000136">
    <property type="term" value="C:mannan polymerase complex"/>
    <property type="evidence" value="ECO:0007669"/>
    <property type="project" value="TreeGrafter"/>
</dbReference>
<proteinExistence type="inferred from homology"/>
<dbReference type="Proteomes" id="UP001211907">
    <property type="component" value="Unassembled WGS sequence"/>
</dbReference>
<dbReference type="InterPro" id="IPR039367">
    <property type="entry name" value="Och1-like"/>
</dbReference>
<dbReference type="InterPro" id="IPR007577">
    <property type="entry name" value="GlycoTrfase_DXD_sugar-bd_CS"/>
</dbReference>
<dbReference type="GO" id="GO:0000009">
    <property type="term" value="F:alpha-1,6-mannosyltransferase activity"/>
    <property type="evidence" value="ECO:0007669"/>
    <property type="project" value="InterPro"/>
</dbReference>
<dbReference type="AlphaFoldDB" id="A0AAD5TBV4"/>
<evidence type="ECO:0000256" key="1">
    <source>
        <dbReference type="ARBA" id="ARBA00009003"/>
    </source>
</evidence>
<protein>
    <submittedName>
        <fullName evidence="2">Membrane-bound alpha-1,6- mannosyltransferase Initiation-specific</fullName>
    </submittedName>
</protein>